<reference evidence="1 2" key="1">
    <citation type="journal article" date="2018" name="PLoS Genet.">
        <title>Population sequencing reveals clonal diversity and ancestral inbreeding in the grapevine cultivar Chardonnay.</title>
        <authorList>
            <person name="Roach M.J."/>
            <person name="Johnson D.L."/>
            <person name="Bohlmann J."/>
            <person name="van Vuuren H.J."/>
            <person name="Jones S.J."/>
            <person name="Pretorius I.S."/>
            <person name="Schmidt S.A."/>
            <person name="Borneman A.R."/>
        </authorList>
    </citation>
    <scope>NUCLEOTIDE SEQUENCE [LARGE SCALE GENOMIC DNA]</scope>
    <source>
        <strain evidence="2">cv. Chardonnay</strain>
        <tissue evidence="1">Leaf</tissue>
    </source>
</reference>
<evidence type="ECO:0000313" key="1">
    <source>
        <dbReference type="EMBL" id="RVX14800.1"/>
    </source>
</evidence>
<gene>
    <name evidence="1" type="ORF">CK203_012151</name>
</gene>
<dbReference type="Proteomes" id="UP000288805">
    <property type="component" value="Unassembled WGS sequence"/>
</dbReference>
<accession>A0A438K0S7</accession>
<sequence>MDQRVVTIRHGFYSGGLGQSQIGDKQSAEELRLFDGSSTWDDLDSIPVASLPTKFKMPDIERYMVVGCLYTYLRLYSTVMRAHGLDGSQMITMFPLSLSEASRRELEDLRQRSDEFISSFISHRQGKIAEIVDRPLQRDDSVLRVIRGLIRDPMGKFKLNWSGPYFIKELTQEGAAWLMDLDGN</sequence>
<dbReference type="EMBL" id="QGNW01000020">
    <property type="protein sequence ID" value="RVX14800.1"/>
    <property type="molecule type" value="Genomic_DNA"/>
</dbReference>
<dbReference type="AlphaFoldDB" id="A0A438K0S7"/>
<evidence type="ECO:0000313" key="2">
    <source>
        <dbReference type="Proteomes" id="UP000288805"/>
    </source>
</evidence>
<proteinExistence type="predicted"/>
<protein>
    <submittedName>
        <fullName evidence="1">Uncharacterized protein</fullName>
    </submittedName>
</protein>
<comment type="caution">
    <text evidence="1">The sequence shown here is derived from an EMBL/GenBank/DDBJ whole genome shotgun (WGS) entry which is preliminary data.</text>
</comment>
<name>A0A438K0S7_VITVI</name>
<organism evidence="1 2">
    <name type="scientific">Vitis vinifera</name>
    <name type="common">Grape</name>
    <dbReference type="NCBI Taxonomy" id="29760"/>
    <lineage>
        <taxon>Eukaryota</taxon>
        <taxon>Viridiplantae</taxon>
        <taxon>Streptophyta</taxon>
        <taxon>Embryophyta</taxon>
        <taxon>Tracheophyta</taxon>
        <taxon>Spermatophyta</taxon>
        <taxon>Magnoliopsida</taxon>
        <taxon>eudicotyledons</taxon>
        <taxon>Gunneridae</taxon>
        <taxon>Pentapetalae</taxon>
        <taxon>rosids</taxon>
        <taxon>Vitales</taxon>
        <taxon>Vitaceae</taxon>
        <taxon>Viteae</taxon>
        <taxon>Vitis</taxon>
    </lineage>
</organism>